<dbReference type="STRING" id="561176.SAMN04488561_2513"/>
<feature type="transmembrane region" description="Helical" evidence="7">
    <location>
        <begin position="259"/>
        <end position="282"/>
    </location>
</feature>
<dbReference type="GO" id="GO:0005886">
    <property type="term" value="C:plasma membrane"/>
    <property type="evidence" value="ECO:0007669"/>
    <property type="project" value="UniProtKB-SubCell"/>
</dbReference>
<proteinExistence type="inferred from homology"/>
<keyword evidence="5 7" id="KW-1133">Transmembrane helix</keyword>
<evidence type="ECO:0000256" key="7">
    <source>
        <dbReference type="RuleBase" id="RU363032"/>
    </source>
</evidence>
<protein>
    <submittedName>
        <fullName evidence="9">Peptide/nickel transport system permease protein</fullName>
    </submittedName>
</protein>
<evidence type="ECO:0000313" key="10">
    <source>
        <dbReference type="Proteomes" id="UP000181980"/>
    </source>
</evidence>
<evidence type="ECO:0000256" key="6">
    <source>
        <dbReference type="ARBA" id="ARBA00023136"/>
    </source>
</evidence>
<dbReference type="GO" id="GO:0055085">
    <property type="term" value="P:transmembrane transport"/>
    <property type="evidence" value="ECO:0007669"/>
    <property type="project" value="InterPro"/>
</dbReference>
<evidence type="ECO:0000256" key="1">
    <source>
        <dbReference type="ARBA" id="ARBA00004651"/>
    </source>
</evidence>
<feature type="transmembrane region" description="Helical" evidence="7">
    <location>
        <begin position="132"/>
        <end position="152"/>
    </location>
</feature>
<dbReference type="PROSITE" id="PS50928">
    <property type="entry name" value="ABC_TM1"/>
    <property type="match status" value="1"/>
</dbReference>
<keyword evidence="4 7" id="KW-0812">Transmembrane</keyword>
<dbReference type="Proteomes" id="UP000181980">
    <property type="component" value="Unassembled WGS sequence"/>
</dbReference>
<evidence type="ECO:0000313" key="9">
    <source>
        <dbReference type="EMBL" id="SEE74376.1"/>
    </source>
</evidence>
<dbReference type="InterPro" id="IPR000515">
    <property type="entry name" value="MetI-like"/>
</dbReference>
<feature type="transmembrane region" description="Helical" evidence="7">
    <location>
        <begin position="97"/>
        <end position="120"/>
    </location>
</feature>
<dbReference type="CDD" id="cd06261">
    <property type="entry name" value="TM_PBP2"/>
    <property type="match status" value="1"/>
</dbReference>
<organism evidence="9 10">
    <name type="scientific">Jiangella alba</name>
    <dbReference type="NCBI Taxonomy" id="561176"/>
    <lineage>
        <taxon>Bacteria</taxon>
        <taxon>Bacillati</taxon>
        <taxon>Actinomycetota</taxon>
        <taxon>Actinomycetes</taxon>
        <taxon>Jiangellales</taxon>
        <taxon>Jiangellaceae</taxon>
        <taxon>Jiangella</taxon>
    </lineage>
</organism>
<dbReference type="PANTHER" id="PTHR43386:SF1">
    <property type="entry name" value="D,D-DIPEPTIDE TRANSPORT SYSTEM PERMEASE PROTEIN DDPC-RELATED"/>
    <property type="match status" value="1"/>
</dbReference>
<evidence type="ECO:0000256" key="3">
    <source>
        <dbReference type="ARBA" id="ARBA00022475"/>
    </source>
</evidence>
<dbReference type="Pfam" id="PF00528">
    <property type="entry name" value="BPD_transp_1"/>
    <property type="match status" value="1"/>
</dbReference>
<name>A0A1H5LBE7_9ACTN</name>
<feature type="transmembrane region" description="Helical" evidence="7">
    <location>
        <begin position="215"/>
        <end position="239"/>
    </location>
</feature>
<keyword evidence="3" id="KW-1003">Cell membrane</keyword>
<dbReference type="OrthoDB" id="6637947at2"/>
<evidence type="ECO:0000256" key="5">
    <source>
        <dbReference type="ARBA" id="ARBA00022989"/>
    </source>
</evidence>
<comment type="subcellular location">
    <subcellularLocation>
        <location evidence="1 7">Cell membrane</location>
        <topology evidence="1 7">Multi-pass membrane protein</topology>
    </subcellularLocation>
</comment>
<feature type="domain" description="ABC transmembrane type-1" evidence="8">
    <location>
        <begin position="93"/>
        <end position="282"/>
    </location>
</feature>
<keyword evidence="10" id="KW-1185">Reference proteome</keyword>
<comment type="similarity">
    <text evidence="7">Belongs to the binding-protein-dependent transport system permease family.</text>
</comment>
<dbReference type="SUPFAM" id="SSF161098">
    <property type="entry name" value="MetI-like"/>
    <property type="match status" value="1"/>
</dbReference>
<dbReference type="EMBL" id="FNUC01000003">
    <property type="protein sequence ID" value="SEE74376.1"/>
    <property type="molecule type" value="Genomic_DNA"/>
</dbReference>
<dbReference type="PANTHER" id="PTHR43386">
    <property type="entry name" value="OLIGOPEPTIDE TRANSPORT SYSTEM PERMEASE PROTEIN APPC"/>
    <property type="match status" value="1"/>
</dbReference>
<gene>
    <name evidence="9" type="ORF">SAMN04488561_2513</name>
</gene>
<dbReference type="InterPro" id="IPR035906">
    <property type="entry name" value="MetI-like_sf"/>
</dbReference>
<keyword evidence="6 7" id="KW-0472">Membrane</keyword>
<reference evidence="10" key="1">
    <citation type="submission" date="2016-10" db="EMBL/GenBank/DDBJ databases">
        <authorList>
            <person name="Varghese N."/>
            <person name="Submissions S."/>
        </authorList>
    </citation>
    <scope>NUCLEOTIDE SEQUENCE [LARGE SCALE GENOMIC DNA]</scope>
    <source>
        <strain evidence="10">DSM 45237</strain>
    </source>
</reference>
<evidence type="ECO:0000259" key="8">
    <source>
        <dbReference type="PROSITE" id="PS50928"/>
    </source>
</evidence>
<dbReference type="AlphaFoldDB" id="A0A1H5LBE7"/>
<accession>A0A1H5LBE7</accession>
<evidence type="ECO:0000256" key="2">
    <source>
        <dbReference type="ARBA" id="ARBA00022448"/>
    </source>
</evidence>
<keyword evidence="2 7" id="KW-0813">Transport</keyword>
<dbReference type="Gene3D" id="1.10.3720.10">
    <property type="entry name" value="MetI-like"/>
    <property type="match status" value="1"/>
</dbReference>
<feature type="transmembrane region" description="Helical" evidence="7">
    <location>
        <begin position="31"/>
        <end position="52"/>
    </location>
</feature>
<dbReference type="RefSeq" id="WP_083289238.1">
    <property type="nucleotide sequence ID" value="NZ_FNUC01000003.1"/>
</dbReference>
<dbReference type="InterPro" id="IPR050366">
    <property type="entry name" value="BP-dependent_transpt_permease"/>
</dbReference>
<evidence type="ECO:0000256" key="4">
    <source>
        <dbReference type="ARBA" id="ARBA00022692"/>
    </source>
</evidence>
<sequence>MSVSSSLSRTGVAAWYERRSRRRSSRGADTSLAIGLAIIGVMMLAALLAGVLSPADPIRQDIPNALAPPGTDGHPLGTDALGRDVLTRMLYAARTDLFVAVGAVLLPLVIGVAVGTIAGYRGGIVDRVVTGVVNVVFAFPVMVLLIALVFILGPGIPTIIVAVTLVSWVSYARLARDLVRRERSMDYVLAAKVSGLPTRRILGRHILRNIIAQPVTFAMSDAVAIILFITALGFLGLGVPPPAPDWGTMIADAQPYFTTHWWLAVFPGLAICAAGLGLSLIADGLSQKWNAQ</sequence>
<feature type="transmembrane region" description="Helical" evidence="7">
    <location>
        <begin position="158"/>
        <end position="175"/>
    </location>
</feature>